<feature type="transmembrane region" description="Helical" evidence="7">
    <location>
        <begin position="112"/>
        <end position="129"/>
    </location>
</feature>
<dbReference type="PANTHER" id="PTHR33885:SF3">
    <property type="entry name" value="PHAGE SHOCK PROTEIN C"/>
    <property type="match status" value="1"/>
</dbReference>
<evidence type="ECO:0000259" key="8">
    <source>
        <dbReference type="Pfam" id="PF04024"/>
    </source>
</evidence>
<keyword evidence="11" id="KW-1185">Reference proteome</keyword>
<comment type="caution">
    <text evidence="10">The sequence shown here is derived from an EMBL/GenBank/DDBJ whole genome shotgun (WGS) entry which is preliminary data.</text>
</comment>
<dbReference type="Pfam" id="PF04024">
    <property type="entry name" value="PspC"/>
    <property type="match status" value="1"/>
</dbReference>
<feature type="compositionally biased region" description="Pro residues" evidence="6">
    <location>
        <begin position="1"/>
        <end position="22"/>
    </location>
</feature>
<keyword evidence="2" id="KW-1003">Cell membrane</keyword>
<evidence type="ECO:0000313" key="10">
    <source>
        <dbReference type="EMBL" id="GAA4109552.1"/>
    </source>
</evidence>
<feature type="transmembrane region" description="Helical" evidence="7">
    <location>
        <begin position="269"/>
        <end position="287"/>
    </location>
</feature>
<keyword evidence="5 7" id="KW-0472">Membrane</keyword>
<dbReference type="InterPro" id="IPR007168">
    <property type="entry name" value="Phageshock_PspC_N"/>
</dbReference>
<evidence type="ECO:0008006" key="12">
    <source>
        <dbReference type="Google" id="ProtNLM"/>
    </source>
</evidence>
<organism evidence="10 11">
    <name type="scientific">Nocardioides fonticola</name>
    <dbReference type="NCBI Taxonomy" id="450363"/>
    <lineage>
        <taxon>Bacteria</taxon>
        <taxon>Bacillati</taxon>
        <taxon>Actinomycetota</taxon>
        <taxon>Actinomycetes</taxon>
        <taxon>Propionibacteriales</taxon>
        <taxon>Nocardioidaceae</taxon>
        <taxon>Nocardioides</taxon>
    </lineage>
</organism>
<dbReference type="Proteomes" id="UP001501495">
    <property type="component" value="Unassembled WGS sequence"/>
</dbReference>
<evidence type="ECO:0000259" key="9">
    <source>
        <dbReference type="Pfam" id="PF09922"/>
    </source>
</evidence>
<keyword evidence="3 7" id="KW-0812">Transmembrane</keyword>
<evidence type="ECO:0000256" key="2">
    <source>
        <dbReference type="ARBA" id="ARBA00022475"/>
    </source>
</evidence>
<evidence type="ECO:0000256" key="5">
    <source>
        <dbReference type="ARBA" id="ARBA00023136"/>
    </source>
</evidence>
<dbReference type="InterPro" id="IPR052027">
    <property type="entry name" value="PspC"/>
</dbReference>
<protein>
    <recommendedName>
        <fullName evidence="12">Phage shock protein C (PspC) family protein</fullName>
    </recommendedName>
</protein>
<evidence type="ECO:0000256" key="3">
    <source>
        <dbReference type="ARBA" id="ARBA00022692"/>
    </source>
</evidence>
<dbReference type="EMBL" id="BAAAZH010000002">
    <property type="protein sequence ID" value="GAA4109552.1"/>
    <property type="molecule type" value="Genomic_DNA"/>
</dbReference>
<feature type="transmembrane region" description="Helical" evidence="7">
    <location>
        <begin position="135"/>
        <end position="152"/>
    </location>
</feature>
<feature type="region of interest" description="Disordered" evidence="6">
    <location>
        <begin position="163"/>
        <end position="210"/>
    </location>
</feature>
<gene>
    <name evidence="10" type="ORF">GCM10022215_03970</name>
</gene>
<sequence length="430" mass="43316">MTENPTTPPPGDSAGPPPPPPSGAGEGPRVRPEDLRDLGRLRRSSADRKVAGVAGGLARHLDVDPLLLRVAFVVLVFFGGSGLLLYAAGWLLLPTDDGREAPVRLDDRSRTLALAAVGVVAALILVGGATDGPGLLWPLVVVAAIVGVVLLAKDHGLRLPGRRSAGGGSVAGTSSGTWSQPAAPGAPGVPGAPGADPSWTTSWSASWSAPDGGTGTLTAPVIVPPMPVRPDPRRTGPLLFGFTLALMAVVVGLVGVADLAGAGVTASAYPASALAVVGLMLVVAAFFGRGGGLILLGVLLVPALAATAAADSLDQDDIDLRPTTVGALPLEHDGGVGSYRLDLTGFASPTALDGRSVTISEDIGRIEIVVPAIMNVIVDAKIEGAGHVQVFDRTSDGLGPTISTGTVNDPRKALTLDLTVGIGEIEVIQR</sequence>
<accession>A0ABP7XB95</accession>
<feature type="transmembrane region" description="Helical" evidence="7">
    <location>
        <begin position="66"/>
        <end position="92"/>
    </location>
</feature>
<feature type="region of interest" description="Disordered" evidence="6">
    <location>
        <begin position="1"/>
        <end position="34"/>
    </location>
</feature>
<feature type="transmembrane region" description="Helical" evidence="7">
    <location>
        <begin position="238"/>
        <end position="257"/>
    </location>
</feature>
<dbReference type="RefSeq" id="WP_344731526.1">
    <property type="nucleotide sequence ID" value="NZ_BAAAZH010000002.1"/>
</dbReference>
<dbReference type="Pfam" id="PF09922">
    <property type="entry name" value="LiaF-like_C"/>
    <property type="match status" value="1"/>
</dbReference>
<evidence type="ECO:0000256" key="7">
    <source>
        <dbReference type="SAM" id="Phobius"/>
    </source>
</evidence>
<dbReference type="PANTHER" id="PTHR33885">
    <property type="entry name" value="PHAGE SHOCK PROTEIN C"/>
    <property type="match status" value="1"/>
</dbReference>
<evidence type="ECO:0000313" key="11">
    <source>
        <dbReference type="Proteomes" id="UP001501495"/>
    </source>
</evidence>
<evidence type="ECO:0000256" key="4">
    <source>
        <dbReference type="ARBA" id="ARBA00022989"/>
    </source>
</evidence>
<feature type="domain" description="Phage shock protein PspC N-terminal" evidence="8">
    <location>
        <begin position="40"/>
        <end position="95"/>
    </location>
</feature>
<keyword evidence="4 7" id="KW-1133">Transmembrane helix</keyword>
<comment type="subcellular location">
    <subcellularLocation>
        <location evidence="1">Cell membrane</location>
        <topology evidence="1">Single-pass membrane protein</topology>
    </subcellularLocation>
</comment>
<name>A0ABP7XB95_9ACTN</name>
<reference evidence="11" key="1">
    <citation type="journal article" date="2019" name="Int. J. Syst. Evol. Microbiol.">
        <title>The Global Catalogue of Microorganisms (GCM) 10K type strain sequencing project: providing services to taxonomists for standard genome sequencing and annotation.</title>
        <authorList>
            <consortium name="The Broad Institute Genomics Platform"/>
            <consortium name="The Broad Institute Genome Sequencing Center for Infectious Disease"/>
            <person name="Wu L."/>
            <person name="Ma J."/>
        </authorList>
    </citation>
    <scope>NUCLEOTIDE SEQUENCE [LARGE SCALE GENOMIC DNA]</scope>
    <source>
        <strain evidence="11">JCM 16703</strain>
    </source>
</reference>
<proteinExistence type="predicted"/>
<feature type="compositionally biased region" description="Low complexity" evidence="6">
    <location>
        <begin position="171"/>
        <end position="186"/>
    </location>
</feature>
<feature type="transmembrane region" description="Helical" evidence="7">
    <location>
        <begin position="294"/>
        <end position="313"/>
    </location>
</feature>
<evidence type="ECO:0000256" key="6">
    <source>
        <dbReference type="SAM" id="MobiDB-lite"/>
    </source>
</evidence>
<feature type="domain" description="Cell wall-active antibiotics response LiaF-like C-terminal" evidence="9">
    <location>
        <begin position="332"/>
        <end position="427"/>
    </location>
</feature>
<evidence type="ECO:0000256" key="1">
    <source>
        <dbReference type="ARBA" id="ARBA00004162"/>
    </source>
</evidence>
<dbReference type="InterPro" id="IPR024425">
    <property type="entry name" value="LiaF-like_C"/>
</dbReference>
<feature type="compositionally biased region" description="Low complexity" evidence="6">
    <location>
        <begin position="192"/>
        <end position="210"/>
    </location>
</feature>